<dbReference type="EMBL" id="FOEP01000028">
    <property type="protein sequence ID" value="SER09954.1"/>
    <property type="molecule type" value="Genomic_DNA"/>
</dbReference>
<organism evidence="2 3">
    <name type="scientific">Thalassovita taeanensis</name>
    <dbReference type="NCBI Taxonomy" id="657014"/>
    <lineage>
        <taxon>Bacteria</taxon>
        <taxon>Pseudomonadati</taxon>
        <taxon>Pseudomonadota</taxon>
        <taxon>Alphaproteobacteria</taxon>
        <taxon>Rhodobacterales</taxon>
        <taxon>Roseobacteraceae</taxon>
        <taxon>Thalassovita</taxon>
    </lineage>
</organism>
<keyword evidence="3" id="KW-1185">Reference proteome</keyword>
<feature type="signal peptide" evidence="1">
    <location>
        <begin position="1"/>
        <end position="23"/>
    </location>
</feature>
<protein>
    <submittedName>
        <fullName evidence="2">Curli production assembly/transport component CsgG</fullName>
    </submittedName>
</protein>
<dbReference type="GO" id="GO:0030288">
    <property type="term" value="C:outer membrane-bounded periplasmic space"/>
    <property type="evidence" value="ECO:0007669"/>
    <property type="project" value="InterPro"/>
</dbReference>
<dbReference type="AlphaFoldDB" id="A0A1H9LEX3"/>
<gene>
    <name evidence="2" type="ORF">SAMN04488092_1282</name>
</gene>
<evidence type="ECO:0000313" key="3">
    <source>
        <dbReference type="Proteomes" id="UP000198634"/>
    </source>
</evidence>
<evidence type="ECO:0000256" key="1">
    <source>
        <dbReference type="SAM" id="SignalP"/>
    </source>
</evidence>
<dbReference type="Gene3D" id="3.40.50.10610">
    <property type="entry name" value="ABC-type transport auxiliary lipoprotein component"/>
    <property type="match status" value="1"/>
</dbReference>
<dbReference type="Pfam" id="PF03783">
    <property type="entry name" value="CsgG"/>
    <property type="match status" value="1"/>
</dbReference>
<dbReference type="InterPro" id="IPR005534">
    <property type="entry name" value="Curli_assmbl/transp-comp_CsgG"/>
</dbReference>
<reference evidence="2 3" key="1">
    <citation type="submission" date="2016-10" db="EMBL/GenBank/DDBJ databases">
        <authorList>
            <person name="de Groot N.N."/>
        </authorList>
    </citation>
    <scope>NUCLEOTIDE SEQUENCE [LARGE SCALE GENOMIC DNA]</scope>
    <source>
        <strain evidence="2 3">DSM 22007</strain>
    </source>
</reference>
<sequence>MRKWCYNLFILLALAMFPSSAIAEKPGQDPIGELSSPVPNNEYDVAIAAIASDLAAQLDRNSALRVAVLEFTDLNGHVTMQSRAISETLTIFLVRGGRGFQILDRANLDVLIRERLQVSSGILDPETVAELGRIAGLDTVIVGTVEPRADRTRVQVRAISVESSRVIAAALPREISTDSSQLRLAEPRLESGGTLASPESAANDPSPQLDIAVFPEFPATSVNGLRFEVYRLLYVERSERLRAVFRLENVGPQEINIGSIDLVRFTMFGGESCSGQPSFASEIDYRNPLVLSPASSILFAVDARYCSDFAQAQQADLTFSVNLISPARRPTAVVEAAVRGVRVR</sequence>
<dbReference type="Proteomes" id="UP000198634">
    <property type="component" value="Unassembled WGS sequence"/>
</dbReference>
<proteinExistence type="predicted"/>
<evidence type="ECO:0000313" key="2">
    <source>
        <dbReference type="EMBL" id="SER09954.1"/>
    </source>
</evidence>
<accession>A0A1H9LEX3</accession>
<dbReference type="STRING" id="657014.SAMN04488092_1282"/>
<name>A0A1H9LEX3_9RHOB</name>
<feature type="chain" id="PRO_5009301049" evidence="1">
    <location>
        <begin position="24"/>
        <end position="344"/>
    </location>
</feature>
<keyword evidence="1" id="KW-0732">Signal</keyword>